<feature type="compositionally biased region" description="Low complexity" evidence="1">
    <location>
        <begin position="26"/>
        <end position="61"/>
    </location>
</feature>
<gene>
    <name evidence="3" type="ORF">LP52_00635</name>
</gene>
<protein>
    <recommendedName>
        <fullName evidence="2">DUF8129 domain-containing protein</fullName>
    </recommendedName>
</protein>
<dbReference type="Pfam" id="PF26450">
    <property type="entry name" value="DUF8129"/>
    <property type="match status" value="1"/>
</dbReference>
<keyword evidence="4" id="KW-1185">Reference proteome</keyword>
<organism evidence="3 4">
    <name type="scientific">Streptomonospora alba</name>
    <dbReference type="NCBI Taxonomy" id="183763"/>
    <lineage>
        <taxon>Bacteria</taxon>
        <taxon>Bacillati</taxon>
        <taxon>Actinomycetota</taxon>
        <taxon>Actinomycetes</taxon>
        <taxon>Streptosporangiales</taxon>
        <taxon>Nocardiopsidaceae</taxon>
        <taxon>Streptomonospora</taxon>
    </lineage>
</organism>
<feature type="compositionally biased region" description="Low complexity" evidence="1">
    <location>
        <begin position="93"/>
        <end position="108"/>
    </location>
</feature>
<accession>A0A0C2JUK6</accession>
<evidence type="ECO:0000259" key="2">
    <source>
        <dbReference type="Pfam" id="PF26450"/>
    </source>
</evidence>
<dbReference type="Proteomes" id="UP000031675">
    <property type="component" value="Unassembled WGS sequence"/>
</dbReference>
<dbReference type="STRING" id="183763.LP52_00635"/>
<evidence type="ECO:0000313" key="4">
    <source>
        <dbReference type="Proteomes" id="UP000031675"/>
    </source>
</evidence>
<evidence type="ECO:0000256" key="1">
    <source>
        <dbReference type="SAM" id="MobiDB-lite"/>
    </source>
</evidence>
<reference evidence="4" key="1">
    <citation type="journal article" date="2015" name="Chem. Biol.">
        <title>Structure, bioactivity, and resistance mechanism of streptomonomicin, an unusual lasso Peptide from an understudied halophilic actinomycete.</title>
        <authorList>
            <person name="Metelev M."/>
            <person name="Tietz J.I."/>
            <person name="Melby J.O."/>
            <person name="Blair P.M."/>
            <person name="Zhu L."/>
            <person name="Livnat I."/>
            <person name="Severinov K."/>
            <person name="Mitchell D.A."/>
        </authorList>
    </citation>
    <scope>NUCLEOTIDE SEQUENCE [LARGE SCALE GENOMIC DNA]</scope>
    <source>
        <strain evidence="4">YIM 90003</strain>
    </source>
</reference>
<dbReference type="RefSeq" id="WP_040269729.1">
    <property type="nucleotide sequence ID" value="NZ_JROO01000001.1"/>
</dbReference>
<dbReference type="OrthoDB" id="3544242at2"/>
<comment type="caution">
    <text evidence="3">The sequence shown here is derived from an EMBL/GenBank/DDBJ whole genome shotgun (WGS) entry which is preliminary data.</text>
</comment>
<feature type="domain" description="DUF8129" evidence="2">
    <location>
        <begin position="151"/>
        <end position="204"/>
    </location>
</feature>
<proteinExistence type="predicted"/>
<dbReference type="InterPro" id="IPR058442">
    <property type="entry name" value="DUF8129"/>
</dbReference>
<dbReference type="AlphaFoldDB" id="A0A0C2JUK6"/>
<feature type="region of interest" description="Disordered" evidence="1">
    <location>
        <begin position="18"/>
        <end position="158"/>
    </location>
</feature>
<name>A0A0C2JUK6_9ACTN</name>
<evidence type="ECO:0000313" key="3">
    <source>
        <dbReference type="EMBL" id="KII00638.1"/>
    </source>
</evidence>
<dbReference type="EMBL" id="JROO01000001">
    <property type="protein sequence ID" value="KII00638.1"/>
    <property type="molecule type" value="Genomic_DNA"/>
</dbReference>
<sequence>MSNPSIASKLMSMVKGIFGQKEDAAEPSPASAPADKKAQTGSAQSTGAAANGTATAAPAEGKAADGKTADGKTAGGKATESPTAEPGAAGEKSAQAAEGDASEGGEASHLVSPEERAAVSDELASAEATTQETDDSVLENVRRQAAPAGEDLPVPGYDDLTLPSIRARLRKLTIDQVRELRAYEVAHGERQEFIKMYDNRIAKLQNEGQE</sequence>